<accession>A0ABV8HES6</accession>
<dbReference type="PROSITE" id="PS51257">
    <property type="entry name" value="PROKAR_LIPOPROTEIN"/>
    <property type="match status" value="1"/>
</dbReference>
<sequence length="247" mass="28462">MRKYTLLTIVFLFILACNQKELAPAQIVDKAIEASGGDKYKSAEISFRFRDKKYRSKRKNGKYQLERFHIDSLGNNIVDRLSNEGFVRNVNDTTVSLSDRAIKKYSNSVNSVHYFVQLPFGLEGDAVNKKLIGKDSINNKEYYEIKVSFDQDGGGTDYEDEYMYWINADSFTVDYLAYSYHVNGGGIRFREAFNPRVVNGLRFVDYKNYAEKDLSTPLEKLDDLYQAGELELFSEIITEDIEVDLSE</sequence>
<dbReference type="Proteomes" id="UP001595793">
    <property type="component" value="Unassembled WGS sequence"/>
</dbReference>
<reference evidence="2" key="1">
    <citation type="journal article" date="2019" name="Int. J. Syst. Evol. Microbiol.">
        <title>The Global Catalogue of Microorganisms (GCM) 10K type strain sequencing project: providing services to taxonomists for standard genome sequencing and annotation.</title>
        <authorList>
            <consortium name="The Broad Institute Genomics Platform"/>
            <consortium name="The Broad Institute Genome Sequencing Center for Infectious Disease"/>
            <person name="Wu L."/>
            <person name="Ma J."/>
        </authorList>
    </citation>
    <scope>NUCLEOTIDE SEQUENCE [LARGE SCALE GENOMIC DNA]</scope>
    <source>
        <strain evidence="2">CECT 9128</strain>
    </source>
</reference>
<name>A0ABV8HES6_9FLAO</name>
<dbReference type="RefSeq" id="WP_290230666.1">
    <property type="nucleotide sequence ID" value="NZ_JAUFPZ010000002.1"/>
</dbReference>
<dbReference type="InterPro" id="IPR045444">
    <property type="entry name" value="DUF6503"/>
</dbReference>
<dbReference type="Pfam" id="PF20113">
    <property type="entry name" value="DUF6503"/>
    <property type="match status" value="1"/>
</dbReference>
<keyword evidence="2" id="KW-1185">Reference proteome</keyword>
<evidence type="ECO:0000313" key="1">
    <source>
        <dbReference type="EMBL" id="MFC4029548.1"/>
    </source>
</evidence>
<dbReference type="EMBL" id="JBHSAS010000033">
    <property type="protein sequence ID" value="MFC4029548.1"/>
    <property type="molecule type" value="Genomic_DNA"/>
</dbReference>
<evidence type="ECO:0000313" key="2">
    <source>
        <dbReference type="Proteomes" id="UP001595793"/>
    </source>
</evidence>
<comment type="caution">
    <text evidence="1">The sequence shown here is derived from an EMBL/GenBank/DDBJ whole genome shotgun (WGS) entry which is preliminary data.</text>
</comment>
<protein>
    <submittedName>
        <fullName evidence="1">DUF6503 family protein</fullName>
    </submittedName>
</protein>
<gene>
    <name evidence="1" type="ORF">ACFOS1_19170</name>
</gene>
<proteinExistence type="predicted"/>
<organism evidence="1 2">
    <name type="scientific">Zunongwangia endophytica</name>
    <dbReference type="NCBI Taxonomy" id="1808945"/>
    <lineage>
        <taxon>Bacteria</taxon>
        <taxon>Pseudomonadati</taxon>
        <taxon>Bacteroidota</taxon>
        <taxon>Flavobacteriia</taxon>
        <taxon>Flavobacteriales</taxon>
        <taxon>Flavobacteriaceae</taxon>
        <taxon>Zunongwangia</taxon>
    </lineage>
</organism>